<dbReference type="GO" id="GO:0005178">
    <property type="term" value="F:integrin binding"/>
    <property type="evidence" value="ECO:0007669"/>
    <property type="project" value="TreeGrafter"/>
</dbReference>
<dbReference type="PROSITE" id="PS00242">
    <property type="entry name" value="INTEGRIN_ALPHA"/>
    <property type="match status" value="1"/>
</dbReference>
<evidence type="ECO:0000256" key="7">
    <source>
        <dbReference type="ARBA" id="ARBA00023136"/>
    </source>
</evidence>
<dbReference type="Proteomes" id="UP000596742">
    <property type="component" value="Unassembled WGS sequence"/>
</dbReference>
<dbReference type="Gene3D" id="2.60.40.1460">
    <property type="entry name" value="Integrin domains. Chain A, domain 2"/>
    <property type="match status" value="1"/>
</dbReference>
<comment type="similarity">
    <text evidence="2 11">Belongs to the integrin alpha chain family.</text>
</comment>
<proteinExistence type="inferred from homology"/>
<evidence type="ECO:0000256" key="2">
    <source>
        <dbReference type="ARBA" id="ARBA00008054"/>
    </source>
</evidence>
<keyword evidence="11" id="KW-1133">Transmembrane helix</keyword>
<dbReference type="InterPro" id="IPR018184">
    <property type="entry name" value="Integrin_alpha_C_CS"/>
</dbReference>
<dbReference type="AlphaFoldDB" id="A0A8B6CBK6"/>
<name>A0A8B6CBK6_MYTGA</name>
<keyword evidence="8 11" id="KW-0675">Receptor</keyword>
<keyword evidence="7 11" id="KW-0472">Membrane</keyword>
<dbReference type="InterPro" id="IPR028994">
    <property type="entry name" value="Integrin_alpha_N"/>
</dbReference>
<keyword evidence="9" id="KW-0325">Glycoprotein</keyword>
<evidence type="ECO:0000256" key="10">
    <source>
        <dbReference type="PROSITE-ProRule" id="PRU00803"/>
    </source>
</evidence>
<dbReference type="GO" id="GO:0033627">
    <property type="term" value="P:cell adhesion mediated by integrin"/>
    <property type="evidence" value="ECO:0007669"/>
    <property type="project" value="TreeGrafter"/>
</dbReference>
<dbReference type="Pfam" id="PF01839">
    <property type="entry name" value="FG-GAP"/>
    <property type="match status" value="2"/>
</dbReference>
<keyword evidence="6 11" id="KW-0401">Integrin</keyword>
<dbReference type="EMBL" id="UYJE01001444">
    <property type="protein sequence ID" value="VDI02253.1"/>
    <property type="molecule type" value="Genomic_DNA"/>
</dbReference>
<keyword evidence="3 11" id="KW-0732">Signal</keyword>
<comment type="subcellular location">
    <subcellularLocation>
        <location evidence="1 11">Membrane</location>
        <topology evidence="1 11">Single-pass type I membrane protein</topology>
    </subcellularLocation>
</comment>
<feature type="repeat" description="FG-GAP" evidence="10">
    <location>
        <begin position="267"/>
        <end position="326"/>
    </location>
</feature>
<feature type="repeat" description="FG-GAP" evidence="10">
    <location>
        <begin position="391"/>
        <end position="453"/>
    </location>
</feature>
<dbReference type="InterPro" id="IPR013517">
    <property type="entry name" value="FG-GAP"/>
</dbReference>
<dbReference type="InterPro" id="IPR013519">
    <property type="entry name" value="Int_alpha_beta-p"/>
</dbReference>
<feature type="region of interest" description="Disordered" evidence="12">
    <location>
        <begin position="1002"/>
        <end position="1021"/>
    </location>
</feature>
<feature type="repeat" description="FG-GAP" evidence="10">
    <location>
        <begin position="23"/>
        <end position="85"/>
    </location>
</feature>
<dbReference type="GO" id="GO:0008305">
    <property type="term" value="C:integrin complex"/>
    <property type="evidence" value="ECO:0007669"/>
    <property type="project" value="InterPro"/>
</dbReference>
<evidence type="ECO:0000256" key="3">
    <source>
        <dbReference type="ARBA" id="ARBA00022729"/>
    </source>
</evidence>
<gene>
    <name evidence="14" type="ORF">MGAL_10B081182</name>
</gene>
<keyword evidence="11" id="KW-0812">Transmembrane</keyword>
<dbReference type="PRINTS" id="PR01185">
    <property type="entry name" value="INTEGRINA"/>
</dbReference>
<reference evidence="14" key="1">
    <citation type="submission" date="2018-11" db="EMBL/GenBank/DDBJ databases">
        <authorList>
            <person name="Alioto T."/>
            <person name="Alioto T."/>
        </authorList>
    </citation>
    <scope>NUCLEOTIDE SEQUENCE</scope>
</reference>
<evidence type="ECO:0000256" key="6">
    <source>
        <dbReference type="ARBA" id="ARBA00023037"/>
    </source>
</evidence>
<dbReference type="SUPFAM" id="SSF69179">
    <property type="entry name" value="Integrin domains"/>
    <property type="match status" value="3"/>
</dbReference>
<dbReference type="InterPro" id="IPR000413">
    <property type="entry name" value="Integrin_alpha"/>
</dbReference>
<dbReference type="GO" id="GO:0007229">
    <property type="term" value="P:integrin-mediated signaling pathway"/>
    <property type="evidence" value="ECO:0007669"/>
    <property type="project" value="UniProtKB-KW"/>
</dbReference>
<feature type="repeat" description="FG-GAP" evidence="10">
    <location>
        <begin position="331"/>
        <end position="387"/>
    </location>
</feature>
<keyword evidence="15" id="KW-1185">Reference proteome</keyword>
<evidence type="ECO:0000256" key="4">
    <source>
        <dbReference type="ARBA" id="ARBA00022737"/>
    </source>
</evidence>
<dbReference type="InterPro" id="IPR013649">
    <property type="entry name" value="Integrin_alpha_Ig-like_1"/>
</dbReference>
<feature type="compositionally biased region" description="Basic and acidic residues" evidence="12">
    <location>
        <begin position="1011"/>
        <end position="1021"/>
    </location>
</feature>
<feature type="chain" id="PRO_5033092394" evidence="11">
    <location>
        <begin position="19"/>
        <end position="1021"/>
    </location>
</feature>
<sequence length="1021" mass="111278">MEYMFMLVSLILCNFCHGFNIDIESVEQFTGTTGSQFGYSSTLLNNAAGSWVIVGAPRDNMTTATFLRNPGNVYRCQLLQNTKSCQPFIIRTNEGTRPSGYYGYEEDNQFLGGSIVRTATKIVACAQLWKDLSDQSNRIERPVGRCHDINHNFNSIETDKRIRYNSYYSNGYSYGMALIGTVAVPTDIDDEVMVGGPGMWNDQGGFIFYEADKTNNFFTTYSAKTSNTLYNGLLDNAEMGLSIDVGRIGPQSGCSRTTVVAGIPHFANNDGHLGSIGSGYGLSICIADVNNDGNNDVLVGAPLQKVVSYDEGTVFVYYGTGDSQYLDSSVQNIYGNNQGGGRFGATIVNLGDINKDNIDDIAIGAPNEDEGAGAVYIFNGRSGRMNEVHSQRIAAKTSFNGIKSFGTYISRPLDIDNNKYADLAVGAFQSDTTFLFRTSPVITMTSRVTFNPPIVPLTSAGLQCATPSNDNPCVTVSVCFRYTGTEVPVSTRVNYTLNADTTITGQSKTRRVDLYKGTTNHEGVFNSNPISVSISGETCDDVYARVMSTSRDFFSQISISLDFQAQFQLAETTNGGVVKPVQDANTPTTITDGTTFMTGCSGVCAPDLQVDITKDVISIIYGQTIDYSFTVRVINKGEPGFGVRLIADISSDNALFLDATPLLTDGSVQLTCAKAMDANNRSVVHCDVNSVLYQKQFGAVRLRYNVTSAALSENVTYSDLLPYVRLTVTASAIGNEVSPGDNTDTETQDVTFSADMAISGVSTPEQSRVSETKDKFRTFSHSYDIFNNGPSPLFASKVLFAIPAITDTTDILVQTKAYKIISTDQKSNCTILLVPGLHVGLKMQISAEAQTNNAVGAQKIADCEGLNDPKCVVVECLIQTLVPSENTLIDVQFDVTESSLNIDSINEFQFFTTAVINPVKSEFPDSLKANKTAKTVSFIYPASLVTPDQEINLWIIVGSVIAGVVLFIVLGILLWKCGFFKREKKDKIDKWKRQSNFHEQRKTQRLSRLSKPKDDEVTLSI</sequence>
<dbReference type="OrthoDB" id="6090074at2759"/>
<evidence type="ECO:0000256" key="1">
    <source>
        <dbReference type="ARBA" id="ARBA00004479"/>
    </source>
</evidence>
<keyword evidence="4" id="KW-0677">Repeat</keyword>
<accession>A0A8B6CBK6</accession>
<dbReference type="Gene3D" id="1.20.5.930">
    <property type="entry name" value="Bicelle-embedded integrin alpha(iib) transmembrane segment"/>
    <property type="match status" value="1"/>
</dbReference>
<dbReference type="PANTHER" id="PTHR23220">
    <property type="entry name" value="INTEGRIN ALPHA"/>
    <property type="match status" value="1"/>
</dbReference>
<dbReference type="PROSITE" id="PS51470">
    <property type="entry name" value="FG_GAP"/>
    <property type="match status" value="4"/>
</dbReference>
<dbReference type="Pfam" id="PF08441">
    <property type="entry name" value="Integrin_A_Ig_1"/>
    <property type="match status" value="1"/>
</dbReference>
<dbReference type="SUPFAM" id="SSF69318">
    <property type="entry name" value="Integrin alpha N-terminal domain"/>
    <property type="match status" value="1"/>
</dbReference>
<dbReference type="Gene3D" id="2.130.10.130">
    <property type="entry name" value="Integrin alpha, N-terminal"/>
    <property type="match status" value="1"/>
</dbReference>
<evidence type="ECO:0000256" key="9">
    <source>
        <dbReference type="ARBA" id="ARBA00023180"/>
    </source>
</evidence>
<dbReference type="GO" id="GO:0009897">
    <property type="term" value="C:external side of plasma membrane"/>
    <property type="evidence" value="ECO:0007669"/>
    <property type="project" value="TreeGrafter"/>
</dbReference>
<evidence type="ECO:0000256" key="11">
    <source>
        <dbReference type="RuleBase" id="RU003762"/>
    </source>
</evidence>
<dbReference type="PANTHER" id="PTHR23220:SF134">
    <property type="entry name" value="INTEGRIN ALPHA-2 DOMAIN-CONTAINING PROTEIN"/>
    <property type="match status" value="1"/>
</dbReference>
<dbReference type="GO" id="GO:0007160">
    <property type="term" value="P:cell-matrix adhesion"/>
    <property type="evidence" value="ECO:0007669"/>
    <property type="project" value="TreeGrafter"/>
</dbReference>
<dbReference type="InterPro" id="IPR032695">
    <property type="entry name" value="Integrin_dom_sf"/>
</dbReference>
<feature type="transmembrane region" description="Helical" evidence="11">
    <location>
        <begin position="953"/>
        <end position="975"/>
    </location>
</feature>
<comment type="caution">
    <text evidence="14">The sequence shown here is derived from an EMBL/GenBank/DDBJ whole genome shotgun (WGS) entry which is preliminary data.</text>
</comment>
<feature type="signal peptide" evidence="11">
    <location>
        <begin position="1"/>
        <end position="18"/>
    </location>
</feature>
<evidence type="ECO:0000313" key="14">
    <source>
        <dbReference type="EMBL" id="VDI02253.1"/>
    </source>
</evidence>
<protein>
    <submittedName>
        <fullName evidence="14">Integrin alpha 9</fullName>
    </submittedName>
</protein>
<dbReference type="Gene3D" id="2.60.40.1510">
    <property type="entry name" value="ntegrin, alpha v. Chain A, domain 3"/>
    <property type="match status" value="1"/>
</dbReference>
<feature type="domain" description="Integrin alpha first immunoglubulin-like" evidence="13">
    <location>
        <begin position="440"/>
        <end position="597"/>
    </location>
</feature>
<dbReference type="Gene3D" id="2.60.40.1530">
    <property type="entry name" value="ntegrin, alpha v. Chain A, domain 4"/>
    <property type="match status" value="1"/>
</dbReference>
<dbReference type="GO" id="GO:0098609">
    <property type="term" value="P:cell-cell adhesion"/>
    <property type="evidence" value="ECO:0007669"/>
    <property type="project" value="TreeGrafter"/>
</dbReference>
<evidence type="ECO:0000256" key="5">
    <source>
        <dbReference type="ARBA" id="ARBA00022889"/>
    </source>
</evidence>
<keyword evidence="5 11" id="KW-0130">Cell adhesion</keyword>
<evidence type="ECO:0000256" key="8">
    <source>
        <dbReference type="ARBA" id="ARBA00023170"/>
    </source>
</evidence>
<organism evidence="14 15">
    <name type="scientific">Mytilus galloprovincialis</name>
    <name type="common">Mediterranean mussel</name>
    <dbReference type="NCBI Taxonomy" id="29158"/>
    <lineage>
        <taxon>Eukaryota</taxon>
        <taxon>Metazoa</taxon>
        <taxon>Spiralia</taxon>
        <taxon>Lophotrochozoa</taxon>
        <taxon>Mollusca</taxon>
        <taxon>Bivalvia</taxon>
        <taxon>Autobranchia</taxon>
        <taxon>Pteriomorphia</taxon>
        <taxon>Mytilida</taxon>
        <taxon>Mytiloidea</taxon>
        <taxon>Mytilidae</taxon>
        <taxon>Mytilinae</taxon>
        <taxon>Mytilus</taxon>
    </lineage>
</organism>
<evidence type="ECO:0000259" key="13">
    <source>
        <dbReference type="Pfam" id="PF08441"/>
    </source>
</evidence>
<evidence type="ECO:0000256" key="12">
    <source>
        <dbReference type="SAM" id="MobiDB-lite"/>
    </source>
</evidence>
<dbReference type="SMART" id="SM00191">
    <property type="entry name" value="Int_alpha"/>
    <property type="match status" value="4"/>
</dbReference>
<evidence type="ECO:0000313" key="15">
    <source>
        <dbReference type="Proteomes" id="UP000596742"/>
    </source>
</evidence>